<evidence type="ECO:0000256" key="1">
    <source>
        <dbReference type="SAM" id="SignalP"/>
    </source>
</evidence>
<reference evidence="2 3" key="1">
    <citation type="submission" date="2021-01" db="EMBL/GenBank/DDBJ databases">
        <title>Complete genome sequence of Pantoea eucrina OB49, a heavy metal tolerant bacterium with PGPR potential isolated from wheat in Algeria.</title>
        <authorList>
            <person name="Lekired A."/>
            <person name="Ouzari I.H."/>
        </authorList>
    </citation>
    <scope>NUCLEOTIDE SEQUENCE [LARGE SCALE GENOMIC DNA]</scope>
    <source>
        <strain evidence="2 3">OB49</strain>
    </source>
</reference>
<organism evidence="2 3">
    <name type="scientific">Pantoea eucrina</name>
    <dbReference type="NCBI Taxonomy" id="472693"/>
    <lineage>
        <taxon>Bacteria</taxon>
        <taxon>Pseudomonadati</taxon>
        <taxon>Pseudomonadota</taxon>
        <taxon>Gammaproteobacteria</taxon>
        <taxon>Enterobacterales</taxon>
        <taxon>Erwiniaceae</taxon>
        <taxon>Pantoea</taxon>
    </lineage>
</organism>
<dbReference type="PANTHER" id="PTHR37691">
    <property type="entry name" value="BLR3518 PROTEIN"/>
    <property type="match status" value="1"/>
</dbReference>
<dbReference type="InterPro" id="IPR003787">
    <property type="entry name" value="Sulphur_relay_DsrE/F-like"/>
</dbReference>
<keyword evidence="1" id="KW-0732">Signal</keyword>
<dbReference type="Pfam" id="PF02635">
    <property type="entry name" value="DsrE"/>
    <property type="match status" value="1"/>
</dbReference>
<dbReference type="SUPFAM" id="SSF75169">
    <property type="entry name" value="DsrEFH-like"/>
    <property type="match status" value="1"/>
</dbReference>
<feature type="chain" id="PRO_5047056665" evidence="1">
    <location>
        <begin position="25"/>
        <end position="189"/>
    </location>
</feature>
<evidence type="ECO:0000313" key="3">
    <source>
        <dbReference type="Proteomes" id="UP000809137"/>
    </source>
</evidence>
<comment type="caution">
    <text evidence="2">The sequence shown here is derived from an EMBL/GenBank/DDBJ whole genome shotgun (WGS) entry which is preliminary data.</text>
</comment>
<gene>
    <name evidence="2" type="ORF">JJB79_13820</name>
</gene>
<dbReference type="PANTHER" id="PTHR37691:SF1">
    <property type="entry name" value="BLR3518 PROTEIN"/>
    <property type="match status" value="1"/>
</dbReference>
<dbReference type="RefSeq" id="WP_040113417.1">
    <property type="nucleotide sequence ID" value="NZ_CP083449.1"/>
</dbReference>
<dbReference type="InterPro" id="IPR027396">
    <property type="entry name" value="DsrEFH-like"/>
</dbReference>
<dbReference type="GeneID" id="84692995"/>
<name>A0ABS1Z7Y1_9GAMM</name>
<dbReference type="EMBL" id="JAFCXS010000010">
    <property type="protein sequence ID" value="MBM0748476.1"/>
    <property type="molecule type" value="Genomic_DNA"/>
</dbReference>
<proteinExistence type="predicted"/>
<sequence length="189" mass="20377">MIRYLSSCSLILFSSFCLMQSAHADTSRTPLIAGYGKLYDTPDAAFQPDSTQRYKLVFKVSEAASNAADINPGLNEVARVINLYGRSGVPLSQIDAVVAVNGGATPAMLDEQHYHKLFGAANPNLQLIKALNDAGVKVTLCSQALAWHHYDPHWVAAPVITTPSALTTMTVLQNQGYALLDTQGGRQDK</sequence>
<protein>
    <submittedName>
        <fullName evidence="2">DsrE family protein</fullName>
    </submittedName>
</protein>
<dbReference type="Proteomes" id="UP000809137">
    <property type="component" value="Unassembled WGS sequence"/>
</dbReference>
<evidence type="ECO:0000313" key="2">
    <source>
        <dbReference type="EMBL" id="MBM0748476.1"/>
    </source>
</evidence>
<keyword evidence="3" id="KW-1185">Reference proteome</keyword>
<dbReference type="Gene3D" id="3.40.1260.10">
    <property type="entry name" value="DsrEFH-like"/>
    <property type="match status" value="1"/>
</dbReference>
<accession>A0ABS1Z7Y1</accession>
<feature type="signal peptide" evidence="1">
    <location>
        <begin position="1"/>
        <end position="24"/>
    </location>
</feature>